<protein>
    <submittedName>
        <fullName evidence="2">ABC transporter</fullName>
    </submittedName>
</protein>
<reference evidence="2 3" key="1">
    <citation type="submission" date="2020-04" db="EMBL/GenBank/DDBJ databases">
        <title>MicrobeNet Type strains.</title>
        <authorList>
            <person name="Nicholson A.C."/>
        </authorList>
    </citation>
    <scope>NUCLEOTIDE SEQUENCE [LARGE SCALE GENOMIC DNA]</scope>
    <source>
        <strain evidence="2 3">ATCC 23612</strain>
    </source>
</reference>
<sequence>MRREHRTGALGAAGLSALVLLTGCGAAQDTAERQPEEEVPHGYVEGAEEAAEPQSRLVVADPGSGDVRVLDLITEETTELGPVEGLDGIAGDGRFAYLHSSDHRMTTVVDSGSWTVDHGDHKHYYRTGVGLAGTVEGLAAGRAASDTVLTALTAADGAAVLDRAALEEGSVEEAAAVPDGAAVVLPFAEHLLVAGGDSEGAVEVYDREGSPVATLDATCTDPLGQAVTRRGAAIGCDEGALHVTEEDGEFSGGVVAYPGGSGERVEEFGHRPGSATLASVSTGGDLWVLELAEPGWTPLELEGAVTATAVGAGAPVLALTEDGALHSLDPASGEELASADLLDGTDTAHAPVIRADTSRAYVNDTGRGVVHEIDYNDDLRVARTLDPGIAPHLMVETGW</sequence>
<name>A0A7X6RT64_9ACTN</name>
<feature type="chain" id="PRO_5038865682" evidence="1">
    <location>
        <begin position="28"/>
        <end position="399"/>
    </location>
</feature>
<gene>
    <name evidence="2" type="ORF">HGB44_25155</name>
</gene>
<dbReference type="AlphaFoldDB" id="A0A7X6RT64"/>
<proteinExistence type="predicted"/>
<evidence type="ECO:0000313" key="3">
    <source>
        <dbReference type="Proteomes" id="UP000553209"/>
    </source>
</evidence>
<evidence type="ECO:0000256" key="1">
    <source>
        <dbReference type="SAM" id="SignalP"/>
    </source>
</evidence>
<feature type="signal peptide" evidence="1">
    <location>
        <begin position="1"/>
        <end position="27"/>
    </location>
</feature>
<dbReference type="SUPFAM" id="SSF50969">
    <property type="entry name" value="YVTN repeat-like/Quinoprotein amine dehydrogenase"/>
    <property type="match status" value="1"/>
</dbReference>
<dbReference type="PROSITE" id="PS51257">
    <property type="entry name" value="PROKAR_LIPOPROTEIN"/>
    <property type="match status" value="1"/>
</dbReference>
<organism evidence="2 3">
    <name type="scientific">Nocardiopsis alborubida</name>
    <dbReference type="NCBI Taxonomy" id="146802"/>
    <lineage>
        <taxon>Bacteria</taxon>
        <taxon>Bacillati</taxon>
        <taxon>Actinomycetota</taxon>
        <taxon>Actinomycetes</taxon>
        <taxon>Streptosporangiales</taxon>
        <taxon>Nocardiopsidaceae</taxon>
        <taxon>Nocardiopsis</taxon>
    </lineage>
</organism>
<dbReference type="Proteomes" id="UP000553209">
    <property type="component" value="Unassembled WGS sequence"/>
</dbReference>
<keyword evidence="3" id="KW-1185">Reference proteome</keyword>
<keyword evidence="1" id="KW-0732">Signal</keyword>
<accession>A0A7X6RT64</accession>
<dbReference type="EMBL" id="JAAXPG010000029">
    <property type="protein sequence ID" value="NKZ00932.1"/>
    <property type="molecule type" value="Genomic_DNA"/>
</dbReference>
<dbReference type="RefSeq" id="WP_061081197.1">
    <property type="nucleotide sequence ID" value="NZ_JAAXPG010000029.1"/>
</dbReference>
<comment type="caution">
    <text evidence="2">The sequence shown here is derived from an EMBL/GenBank/DDBJ whole genome shotgun (WGS) entry which is preliminary data.</text>
</comment>
<dbReference type="InterPro" id="IPR011044">
    <property type="entry name" value="Quino_amine_DH_bsu"/>
</dbReference>
<dbReference type="Gene3D" id="2.130.10.10">
    <property type="entry name" value="YVTN repeat-like/Quinoprotein amine dehydrogenase"/>
    <property type="match status" value="1"/>
</dbReference>
<dbReference type="InterPro" id="IPR015943">
    <property type="entry name" value="WD40/YVTN_repeat-like_dom_sf"/>
</dbReference>
<evidence type="ECO:0000313" key="2">
    <source>
        <dbReference type="EMBL" id="NKZ00932.1"/>
    </source>
</evidence>